<evidence type="ECO:0000313" key="2">
    <source>
        <dbReference type="Proteomes" id="UP000814128"/>
    </source>
</evidence>
<sequence>MTRERTEGSVANVTIAVEGCCHGELPSIYRYIHQLEERNSYKIDLLLVCGDFQAIRNHSDLECMAVPDKYKALGDFHRPVYYTGELTAPVPTIVIGGNHEASNYLWELYHGGWLAPNIYFLGHAGCVQVNGVRIAGASGIFKSHDYVMGRSERVPYNRGSMRSIYHTREFDIRRLSMLTSPNIFMSHDWPAGIEHFGNFHSLMRRKPHFRSDSAKGELGSPAHMDLLKNLKPQWWFSAHLHVRFEAEVVHGTDATPTAPSAPTVATNPDEITIDDEDQIPSKPGPNTGNGSATESTNPDEITLDDEEVDVAPPPAPSAPPLRTRFLALDKCLPQRQFLEVDQVVDVQTPEEYAGAPIEITYDPEWLAITRAFHPLFSTTAVQPLFPPPDEAWQRVKGSYDWVQANLSKHFDDPKRWLVSDVQKFTAVALGGPVFPVPKGQQPPFYANPQTDALCRMLELENKITR</sequence>
<gene>
    <name evidence="1" type="ORF">K488DRAFT_78958</name>
</gene>
<dbReference type="Proteomes" id="UP000814128">
    <property type="component" value="Unassembled WGS sequence"/>
</dbReference>
<reference evidence="1" key="1">
    <citation type="submission" date="2021-02" db="EMBL/GenBank/DDBJ databases">
        <authorList>
            <consortium name="DOE Joint Genome Institute"/>
            <person name="Ahrendt S."/>
            <person name="Looney B.P."/>
            <person name="Miyauchi S."/>
            <person name="Morin E."/>
            <person name="Drula E."/>
            <person name="Courty P.E."/>
            <person name="Chicoki N."/>
            <person name="Fauchery L."/>
            <person name="Kohler A."/>
            <person name="Kuo A."/>
            <person name="Labutti K."/>
            <person name="Pangilinan J."/>
            <person name="Lipzen A."/>
            <person name="Riley R."/>
            <person name="Andreopoulos W."/>
            <person name="He G."/>
            <person name="Johnson J."/>
            <person name="Barry K.W."/>
            <person name="Grigoriev I.V."/>
            <person name="Nagy L."/>
            <person name="Hibbett D."/>
            <person name="Henrissat B."/>
            <person name="Matheny P.B."/>
            <person name="Labbe J."/>
            <person name="Martin F."/>
        </authorList>
    </citation>
    <scope>NUCLEOTIDE SEQUENCE</scope>
    <source>
        <strain evidence="1">EC-137</strain>
    </source>
</reference>
<reference evidence="1" key="2">
    <citation type="journal article" date="2022" name="New Phytol.">
        <title>Evolutionary transition to the ectomycorrhizal habit in the genomes of a hyperdiverse lineage of mushroom-forming fungi.</title>
        <authorList>
            <person name="Looney B."/>
            <person name="Miyauchi S."/>
            <person name="Morin E."/>
            <person name="Drula E."/>
            <person name="Courty P.E."/>
            <person name="Kohler A."/>
            <person name="Kuo A."/>
            <person name="LaButti K."/>
            <person name="Pangilinan J."/>
            <person name="Lipzen A."/>
            <person name="Riley R."/>
            <person name="Andreopoulos W."/>
            <person name="He G."/>
            <person name="Johnson J."/>
            <person name="Nolan M."/>
            <person name="Tritt A."/>
            <person name="Barry K.W."/>
            <person name="Grigoriev I.V."/>
            <person name="Nagy L.G."/>
            <person name="Hibbett D."/>
            <person name="Henrissat B."/>
            <person name="Matheny P.B."/>
            <person name="Labbe J."/>
            <person name="Martin F.M."/>
        </authorList>
    </citation>
    <scope>NUCLEOTIDE SEQUENCE</scope>
    <source>
        <strain evidence="1">EC-137</strain>
    </source>
</reference>
<organism evidence="1 2">
    <name type="scientific">Vararia minispora EC-137</name>
    <dbReference type="NCBI Taxonomy" id="1314806"/>
    <lineage>
        <taxon>Eukaryota</taxon>
        <taxon>Fungi</taxon>
        <taxon>Dikarya</taxon>
        <taxon>Basidiomycota</taxon>
        <taxon>Agaricomycotina</taxon>
        <taxon>Agaricomycetes</taxon>
        <taxon>Russulales</taxon>
        <taxon>Lachnocladiaceae</taxon>
        <taxon>Vararia</taxon>
    </lineage>
</organism>
<accession>A0ACB8QJC5</accession>
<dbReference type="EMBL" id="MU273572">
    <property type="protein sequence ID" value="KAI0031638.1"/>
    <property type="molecule type" value="Genomic_DNA"/>
</dbReference>
<comment type="caution">
    <text evidence="1">The sequence shown here is derived from an EMBL/GenBank/DDBJ whole genome shotgun (WGS) entry which is preliminary data.</text>
</comment>
<keyword evidence="2" id="KW-1185">Reference proteome</keyword>
<proteinExistence type="predicted"/>
<evidence type="ECO:0000313" key="1">
    <source>
        <dbReference type="EMBL" id="KAI0031638.1"/>
    </source>
</evidence>
<name>A0ACB8QJC5_9AGAM</name>
<protein>
    <submittedName>
        <fullName evidence="1">Lariat debranching enzyme, C-terminal domain-containing protein</fullName>
    </submittedName>
</protein>